<dbReference type="EMBL" id="JABFAF010278998">
    <property type="protein sequence ID" value="MBA0881270.1"/>
    <property type="molecule type" value="Genomic_DNA"/>
</dbReference>
<dbReference type="AlphaFoldDB" id="A0A7J9NDF6"/>
<keyword evidence="3" id="KW-1185">Reference proteome</keyword>
<comment type="caution">
    <text evidence="2">The sequence shown here is derived from an EMBL/GenBank/DDBJ whole genome shotgun (WGS) entry which is preliminary data.</text>
</comment>
<reference evidence="2 3" key="1">
    <citation type="journal article" date="2019" name="Genome Biol. Evol.">
        <title>Insights into the evolution of the New World diploid cottons (Gossypium, subgenus Houzingenia) based on genome sequencing.</title>
        <authorList>
            <person name="Grover C.E."/>
            <person name="Arick M.A. 2nd"/>
            <person name="Thrash A."/>
            <person name="Conover J.L."/>
            <person name="Sanders W.S."/>
            <person name="Peterson D.G."/>
            <person name="Frelichowski J.E."/>
            <person name="Scheffler J.A."/>
            <person name="Scheffler B.E."/>
            <person name="Wendel J.F."/>
        </authorList>
    </citation>
    <scope>NUCLEOTIDE SEQUENCE [LARGE SCALE GENOMIC DNA]</scope>
    <source>
        <strain evidence="2">1</strain>
        <tissue evidence="2">Leaf</tissue>
    </source>
</reference>
<accession>A0A7J9NDF6</accession>
<proteinExistence type="predicted"/>
<sequence length="27" mass="2954">MGGGECHGPKFKARDHGTRSAPWRSID</sequence>
<name>A0A7J9NDF6_GOSSC</name>
<dbReference type="Proteomes" id="UP000593576">
    <property type="component" value="Unassembled WGS sequence"/>
</dbReference>
<gene>
    <name evidence="2" type="ORF">Goshw_030331</name>
</gene>
<evidence type="ECO:0000313" key="3">
    <source>
        <dbReference type="Proteomes" id="UP000593576"/>
    </source>
</evidence>
<feature type="region of interest" description="Disordered" evidence="1">
    <location>
        <begin position="1"/>
        <end position="27"/>
    </location>
</feature>
<evidence type="ECO:0000313" key="2">
    <source>
        <dbReference type="EMBL" id="MBA0881270.1"/>
    </source>
</evidence>
<organism evidence="2 3">
    <name type="scientific">Gossypium schwendimanii</name>
    <name type="common">Cotton</name>
    <dbReference type="NCBI Taxonomy" id="34291"/>
    <lineage>
        <taxon>Eukaryota</taxon>
        <taxon>Viridiplantae</taxon>
        <taxon>Streptophyta</taxon>
        <taxon>Embryophyta</taxon>
        <taxon>Tracheophyta</taxon>
        <taxon>Spermatophyta</taxon>
        <taxon>Magnoliopsida</taxon>
        <taxon>eudicotyledons</taxon>
        <taxon>Gunneridae</taxon>
        <taxon>Pentapetalae</taxon>
        <taxon>rosids</taxon>
        <taxon>malvids</taxon>
        <taxon>Malvales</taxon>
        <taxon>Malvaceae</taxon>
        <taxon>Malvoideae</taxon>
        <taxon>Gossypium</taxon>
    </lineage>
</organism>
<evidence type="ECO:0000256" key="1">
    <source>
        <dbReference type="SAM" id="MobiDB-lite"/>
    </source>
</evidence>
<protein>
    <submittedName>
        <fullName evidence="2">Uncharacterized protein</fullName>
    </submittedName>
</protein>